<accession>A0A0F9P1V5</accession>
<proteinExistence type="predicted"/>
<comment type="caution">
    <text evidence="2">The sequence shown here is derived from an EMBL/GenBank/DDBJ whole genome shotgun (WGS) entry which is preliminary data.</text>
</comment>
<protein>
    <submittedName>
        <fullName evidence="2">Uncharacterized protein</fullName>
    </submittedName>
</protein>
<evidence type="ECO:0000256" key="1">
    <source>
        <dbReference type="SAM" id="MobiDB-lite"/>
    </source>
</evidence>
<dbReference type="EMBL" id="LAZR01003438">
    <property type="protein sequence ID" value="KKN18327.1"/>
    <property type="molecule type" value="Genomic_DNA"/>
</dbReference>
<dbReference type="AlphaFoldDB" id="A0A0F9P1V5"/>
<gene>
    <name evidence="2" type="ORF">LCGC14_0956920</name>
</gene>
<sequence>MTENKISIKFTKGGVGSGFHGHSGRPGKVGGSSPGGGGGSSVLPEDVFSNPPEGWNEITGHPDLGQQIGRTHTDKRGKFEFSMWSQRSLATKTYGYGVRVELRTPPDKFTARESIFALPSTAFEAVDEVIGGRNIKKFGKG</sequence>
<feature type="region of interest" description="Disordered" evidence="1">
    <location>
        <begin position="11"/>
        <end position="70"/>
    </location>
</feature>
<organism evidence="2">
    <name type="scientific">marine sediment metagenome</name>
    <dbReference type="NCBI Taxonomy" id="412755"/>
    <lineage>
        <taxon>unclassified sequences</taxon>
        <taxon>metagenomes</taxon>
        <taxon>ecological metagenomes</taxon>
    </lineage>
</organism>
<name>A0A0F9P1V5_9ZZZZ</name>
<reference evidence="2" key="1">
    <citation type="journal article" date="2015" name="Nature">
        <title>Complex archaea that bridge the gap between prokaryotes and eukaryotes.</title>
        <authorList>
            <person name="Spang A."/>
            <person name="Saw J.H."/>
            <person name="Jorgensen S.L."/>
            <person name="Zaremba-Niedzwiedzka K."/>
            <person name="Martijn J."/>
            <person name="Lind A.E."/>
            <person name="van Eijk R."/>
            <person name="Schleper C."/>
            <person name="Guy L."/>
            <person name="Ettema T.J."/>
        </authorList>
    </citation>
    <scope>NUCLEOTIDE SEQUENCE</scope>
</reference>
<feature type="compositionally biased region" description="Gly residues" evidence="1">
    <location>
        <begin position="27"/>
        <end position="40"/>
    </location>
</feature>
<evidence type="ECO:0000313" key="2">
    <source>
        <dbReference type="EMBL" id="KKN18327.1"/>
    </source>
</evidence>